<evidence type="ECO:0000256" key="16">
    <source>
        <dbReference type="ARBA" id="ARBA00047531"/>
    </source>
</evidence>
<comment type="catalytic activity">
    <reaction evidence="24">
        <text>decanal + NAD(+) + H2O = decanoate + NADH + 2 H(+)</text>
        <dbReference type="Rhea" id="RHEA:44104"/>
        <dbReference type="ChEBI" id="CHEBI:15377"/>
        <dbReference type="ChEBI" id="CHEBI:15378"/>
        <dbReference type="ChEBI" id="CHEBI:27689"/>
        <dbReference type="ChEBI" id="CHEBI:31457"/>
        <dbReference type="ChEBI" id="CHEBI:57540"/>
        <dbReference type="ChEBI" id="CHEBI:57945"/>
    </reaction>
</comment>
<dbReference type="AlphaFoldDB" id="A0A8D2NA82"/>
<comment type="catalytic activity">
    <reaction evidence="16">
        <text>heptanal + NAD(+) + H2O = heptanoate + NADH + 2 H(+)</text>
        <dbReference type="Rhea" id="RHEA:44108"/>
        <dbReference type="ChEBI" id="CHEBI:15377"/>
        <dbReference type="ChEBI" id="CHEBI:15378"/>
        <dbReference type="ChEBI" id="CHEBI:32362"/>
        <dbReference type="ChEBI" id="CHEBI:34787"/>
        <dbReference type="ChEBI" id="CHEBI:57540"/>
        <dbReference type="ChEBI" id="CHEBI:57945"/>
    </reaction>
</comment>
<evidence type="ECO:0000256" key="3">
    <source>
        <dbReference type="ARBA" id="ARBA00009986"/>
    </source>
</evidence>
<evidence type="ECO:0000256" key="23">
    <source>
        <dbReference type="ARBA" id="ARBA00048895"/>
    </source>
</evidence>
<comment type="catalytic activity">
    <reaction evidence="21">
        <text>octadecanal + NAD(+) + H2O = octadecanoate + NADH + 2 H(+)</text>
        <dbReference type="Rhea" id="RHEA:44020"/>
        <dbReference type="ChEBI" id="CHEBI:15377"/>
        <dbReference type="ChEBI" id="CHEBI:15378"/>
        <dbReference type="ChEBI" id="CHEBI:17034"/>
        <dbReference type="ChEBI" id="CHEBI:25629"/>
        <dbReference type="ChEBI" id="CHEBI:57540"/>
        <dbReference type="ChEBI" id="CHEBI:57945"/>
    </reaction>
</comment>
<dbReference type="InterPro" id="IPR016161">
    <property type="entry name" value="Ald_DH/histidinol_DH"/>
</dbReference>
<keyword evidence="8" id="KW-1133">Transmembrane helix</keyword>
<dbReference type="FunFam" id="3.40.309.10:FF:000034">
    <property type="entry name" value="Aldehyde dehydrogenase, dimeric NADP-preferring"/>
    <property type="match status" value="1"/>
</dbReference>
<reference evidence="27" key="1">
    <citation type="submission" date="2025-08" db="UniProtKB">
        <authorList>
            <consortium name="Ensembl"/>
        </authorList>
    </citation>
    <scope>IDENTIFICATION</scope>
</reference>
<comment type="similarity">
    <text evidence="3">Belongs to the aldehyde dehydrogenase family.</text>
</comment>
<evidence type="ECO:0000256" key="5">
    <source>
        <dbReference type="ARBA" id="ARBA00022824"/>
    </source>
</evidence>
<evidence type="ECO:0000256" key="19">
    <source>
        <dbReference type="ARBA" id="ARBA00048322"/>
    </source>
</evidence>
<keyword evidence="10" id="KW-0472">Membrane</keyword>
<evidence type="ECO:0000256" key="4">
    <source>
        <dbReference type="ARBA" id="ARBA00022692"/>
    </source>
</evidence>
<dbReference type="Pfam" id="PF00171">
    <property type="entry name" value="Aldedh"/>
    <property type="match status" value="1"/>
</dbReference>
<evidence type="ECO:0000256" key="21">
    <source>
        <dbReference type="ARBA" id="ARBA00048648"/>
    </source>
</evidence>
<dbReference type="Ensembl" id="ENSZALT00000024995.1">
    <property type="protein sequence ID" value="ENSZALP00000018948.1"/>
    <property type="gene ID" value="ENSZALG00000015102.1"/>
</dbReference>
<comment type="subcellular location">
    <subcellularLocation>
        <location evidence="1">Endoplasmic reticulum membrane</location>
        <topology evidence="1">Single-pass membrane protein</topology>
        <orientation evidence="1">Cytoplasmic side</orientation>
    </subcellularLocation>
    <subcellularLocation>
        <location evidence="2">Microsome membrane</location>
    </subcellularLocation>
</comment>
<dbReference type="InterPro" id="IPR016163">
    <property type="entry name" value="Ald_DH_C"/>
</dbReference>
<comment type="catalytic activity">
    <reaction evidence="18">
        <text>tetradecanal + NAD(+) + H2O = tetradecanoate + NADH + 2 H(+)</text>
        <dbReference type="Rhea" id="RHEA:44172"/>
        <dbReference type="ChEBI" id="CHEBI:15377"/>
        <dbReference type="ChEBI" id="CHEBI:15378"/>
        <dbReference type="ChEBI" id="CHEBI:30807"/>
        <dbReference type="ChEBI" id="CHEBI:57540"/>
        <dbReference type="ChEBI" id="CHEBI:57945"/>
        <dbReference type="ChEBI" id="CHEBI:84067"/>
    </reaction>
</comment>
<dbReference type="GO" id="GO:0005789">
    <property type="term" value="C:endoplasmic reticulum membrane"/>
    <property type="evidence" value="ECO:0007669"/>
    <property type="project" value="UniProtKB-SubCell"/>
</dbReference>
<evidence type="ECO:0000256" key="24">
    <source>
        <dbReference type="ARBA" id="ARBA00048972"/>
    </source>
</evidence>
<evidence type="ECO:0000256" key="15">
    <source>
        <dbReference type="ARBA" id="ARBA00047498"/>
    </source>
</evidence>
<dbReference type="GO" id="GO:0120553">
    <property type="term" value="F:farnesal dehydrogenase (NAD+) activity"/>
    <property type="evidence" value="ECO:0007669"/>
    <property type="project" value="UniProtKB-EC"/>
</dbReference>
<evidence type="ECO:0000256" key="18">
    <source>
        <dbReference type="ARBA" id="ARBA00047959"/>
    </source>
</evidence>
<reference evidence="27" key="2">
    <citation type="submission" date="2025-09" db="UniProtKB">
        <authorList>
            <consortium name="Ensembl"/>
        </authorList>
    </citation>
    <scope>IDENTIFICATION</scope>
</reference>
<dbReference type="GO" id="GO:0006631">
    <property type="term" value="P:fatty acid metabolic process"/>
    <property type="evidence" value="ECO:0007669"/>
    <property type="project" value="UniProtKB-KW"/>
</dbReference>
<evidence type="ECO:0000256" key="9">
    <source>
        <dbReference type="ARBA" id="ARBA00023002"/>
    </source>
</evidence>
<comment type="catalytic activity">
    <reaction evidence="25">
        <text>hexadecanoate + NADH + 2 H(+) = hexadecanal + NAD(+) + H2O</text>
        <dbReference type="Rhea" id="RHEA:33739"/>
        <dbReference type="ChEBI" id="CHEBI:7896"/>
        <dbReference type="ChEBI" id="CHEBI:15377"/>
        <dbReference type="ChEBI" id="CHEBI:15378"/>
        <dbReference type="ChEBI" id="CHEBI:17600"/>
        <dbReference type="ChEBI" id="CHEBI:57540"/>
        <dbReference type="ChEBI" id="CHEBI:57945"/>
    </reaction>
</comment>
<sequence>MEEEIFGPVLPIVPVKSVEEAIELINGREKPLALYVFSNNKQLIKRVISETSSGGVTGNDVIMHFFLSTLPFGGVGKLLELLKSWDLIYSVSQGTTTHGLCLGIPVPPTAQDSLCSRS</sequence>
<evidence type="ECO:0000256" key="8">
    <source>
        <dbReference type="ARBA" id="ARBA00022989"/>
    </source>
</evidence>
<keyword evidence="6" id="KW-0443">Lipid metabolism</keyword>
<dbReference type="EC" id="1.2.1.3" evidence="11"/>
<comment type="catalytic activity">
    <reaction evidence="19">
        <text>dodecanoate + NADH + 2 H(+) = dodecanal + NAD(+) + H2O</text>
        <dbReference type="Rhea" id="RHEA:44168"/>
        <dbReference type="ChEBI" id="CHEBI:15377"/>
        <dbReference type="ChEBI" id="CHEBI:15378"/>
        <dbReference type="ChEBI" id="CHEBI:18262"/>
        <dbReference type="ChEBI" id="CHEBI:27836"/>
        <dbReference type="ChEBI" id="CHEBI:57540"/>
        <dbReference type="ChEBI" id="CHEBI:57945"/>
    </reaction>
</comment>
<keyword evidence="9" id="KW-0560">Oxidoreductase</keyword>
<keyword evidence="5" id="KW-0256">Endoplasmic reticulum</keyword>
<evidence type="ECO:0000256" key="13">
    <source>
        <dbReference type="ARBA" id="ARBA00039622"/>
    </source>
</evidence>
<evidence type="ECO:0000256" key="7">
    <source>
        <dbReference type="ARBA" id="ARBA00022848"/>
    </source>
</evidence>
<keyword evidence="28" id="KW-1185">Reference proteome</keyword>
<comment type="catalytic activity">
    <reaction evidence="15">
        <text>2,6,10,14-tetramethylpentadecanal + NAD(+) + H2O = 2,6,10,14-tetramethylpentadecanoate + NADH + 2 H(+)</text>
        <dbReference type="Rhea" id="RHEA:44016"/>
        <dbReference type="ChEBI" id="CHEBI:15377"/>
        <dbReference type="ChEBI" id="CHEBI:15378"/>
        <dbReference type="ChEBI" id="CHEBI:49189"/>
        <dbReference type="ChEBI" id="CHEBI:57540"/>
        <dbReference type="ChEBI" id="CHEBI:57945"/>
        <dbReference type="ChEBI" id="CHEBI:77268"/>
    </reaction>
</comment>
<protein>
    <recommendedName>
        <fullName evidence="13">Aldehyde dehydrogenase family 3 member A2</fullName>
        <ecNumber evidence="11">1.2.1.3</ecNumber>
        <ecNumber evidence="12">1.2.1.94</ecNumber>
    </recommendedName>
    <alternativeName>
        <fullName evidence="14">Fatty aldehyde dehydrogenase</fullName>
    </alternativeName>
</protein>
<evidence type="ECO:0000256" key="17">
    <source>
        <dbReference type="ARBA" id="ARBA00047920"/>
    </source>
</evidence>
<dbReference type="Gene3D" id="3.40.309.10">
    <property type="entry name" value="Aldehyde Dehydrogenase, Chain A, domain 2"/>
    <property type="match status" value="1"/>
</dbReference>
<organism evidence="27 28">
    <name type="scientific">Zonotrichia albicollis</name>
    <name type="common">White-throated sparrow</name>
    <name type="synonym">Fringilla albicollis</name>
    <dbReference type="NCBI Taxonomy" id="44394"/>
    <lineage>
        <taxon>Eukaryota</taxon>
        <taxon>Metazoa</taxon>
        <taxon>Chordata</taxon>
        <taxon>Craniata</taxon>
        <taxon>Vertebrata</taxon>
        <taxon>Euteleostomi</taxon>
        <taxon>Archelosauria</taxon>
        <taxon>Archosauria</taxon>
        <taxon>Dinosauria</taxon>
        <taxon>Saurischia</taxon>
        <taxon>Theropoda</taxon>
        <taxon>Coelurosauria</taxon>
        <taxon>Aves</taxon>
        <taxon>Neognathae</taxon>
        <taxon>Neoaves</taxon>
        <taxon>Telluraves</taxon>
        <taxon>Australaves</taxon>
        <taxon>Passeriformes</taxon>
        <taxon>Passerellidae</taxon>
        <taxon>Zonotrichia</taxon>
    </lineage>
</organism>
<evidence type="ECO:0000256" key="14">
    <source>
        <dbReference type="ARBA" id="ARBA00042336"/>
    </source>
</evidence>
<dbReference type="EC" id="1.2.1.94" evidence="12"/>
<dbReference type="GO" id="GO:0006081">
    <property type="term" value="P:aldehyde metabolic process"/>
    <property type="evidence" value="ECO:0007669"/>
    <property type="project" value="InterPro"/>
</dbReference>
<proteinExistence type="inferred from homology"/>
<evidence type="ECO:0000256" key="6">
    <source>
        <dbReference type="ARBA" id="ARBA00022832"/>
    </source>
</evidence>
<feature type="domain" description="Aldehyde dehydrogenase" evidence="26">
    <location>
        <begin position="1"/>
        <end position="76"/>
    </location>
</feature>
<comment type="catalytic activity">
    <reaction evidence="23">
        <text>a fatty aldehyde + NAD(+) + H2O = a fatty acid + NADH + 2 H(+)</text>
        <dbReference type="Rhea" id="RHEA:49832"/>
        <dbReference type="ChEBI" id="CHEBI:15377"/>
        <dbReference type="ChEBI" id="CHEBI:15378"/>
        <dbReference type="ChEBI" id="CHEBI:28868"/>
        <dbReference type="ChEBI" id="CHEBI:35746"/>
        <dbReference type="ChEBI" id="CHEBI:57540"/>
        <dbReference type="ChEBI" id="CHEBI:57945"/>
    </reaction>
</comment>
<keyword evidence="4" id="KW-0812">Transmembrane</keyword>
<evidence type="ECO:0000256" key="10">
    <source>
        <dbReference type="ARBA" id="ARBA00023136"/>
    </source>
</evidence>
<comment type="catalytic activity">
    <reaction evidence="22">
        <text>(2E)-hexadecenal + NAD(+) + H2O = (E)-hexadec-2-enoate + NADH + 2 H(+)</text>
        <dbReference type="Rhea" id="RHEA:36135"/>
        <dbReference type="ChEBI" id="CHEBI:15377"/>
        <dbReference type="ChEBI" id="CHEBI:15378"/>
        <dbReference type="ChEBI" id="CHEBI:17585"/>
        <dbReference type="ChEBI" id="CHEBI:57540"/>
        <dbReference type="ChEBI" id="CHEBI:57945"/>
        <dbReference type="ChEBI" id="CHEBI:72745"/>
    </reaction>
</comment>
<name>A0A8D2NA82_ZONAL</name>
<keyword evidence="7" id="KW-0492">Microsome</keyword>
<dbReference type="GO" id="GO:0004028">
    <property type="term" value="F:3-chloroallyl aldehyde dehydrogenase activity"/>
    <property type="evidence" value="ECO:0007669"/>
    <property type="project" value="TreeGrafter"/>
</dbReference>
<evidence type="ECO:0000256" key="11">
    <source>
        <dbReference type="ARBA" id="ARBA00024226"/>
    </source>
</evidence>
<dbReference type="InterPro" id="IPR012394">
    <property type="entry name" value="Aldehyde_DH_NAD(P)"/>
</dbReference>
<dbReference type="SUPFAM" id="SSF53720">
    <property type="entry name" value="ALDH-like"/>
    <property type="match status" value="1"/>
</dbReference>
<evidence type="ECO:0000256" key="1">
    <source>
        <dbReference type="ARBA" id="ARBA00004131"/>
    </source>
</evidence>
<comment type="catalytic activity">
    <reaction evidence="20">
        <text>22-oxodocosanoate + NAD(+) + H2O = docosanedioate + NADH + 2 H(+)</text>
        <dbReference type="Rhea" id="RHEA:39015"/>
        <dbReference type="ChEBI" id="CHEBI:15377"/>
        <dbReference type="ChEBI" id="CHEBI:15378"/>
        <dbReference type="ChEBI" id="CHEBI:57540"/>
        <dbReference type="ChEBI" id="CHEBI:57945"/>
        <dbReference type="ChEBI" id="CHEBI:76298"/>
        <dbReference type="ChEBI" id="CHEBI:76299"/>
    </reaction>
</comment>
<evidence type="ECO:0000313" key="28">
    <source>
        <dbReference type="Proteomes" id="UP000694413"/>
    </source>
</evidence>
<evidence type="ECO:0000256" key="25">
    <source>
        <dbReference type="ARBA" id="ARBA00049148"/>
    </source>
</evidence>
<evidence type="ECO:0000256" key="12">
    <source>
        <dbReference type="ARBA" id="ARBA00039117"/>
    </source>
</evidence>
<evidence type="ECO:0000256" key="22">
    <source>
        <dbReference type="ARBA" id="ARBA00048826"/>
    </source>
</evidence>
<evidence type="ECO:0000256" key="2">
    <source>
        <dbReference type="ARBA" id="ARBA00004524"/>
    </source>
</evidence>
<evidence type="ECO:0000256" key="20">
    <source>
        <dbReference type="ARBA" id="ARBA00048607"/>
    </source>
</evidence>
<accession>A0A8D2NA82</accession>
<dbReference type="PANTHER" id="PTHR43570">
    <property type="entry name" value="ALDEHYDE DEHYDROGENASE"/>
    <property type="match status" value="1"/>
</dbReference>
<keyword evidence="6" id="KW-0276">Fatty acid metabolism</keyword>
<dbReference type="Proteomes" id="UP000694413">
    <property type="component" value="Unassembled WGS sequence"/>
</dbReference>
<evidence type="ECO:0000259" key="26">
    <source>
        <dbReference type="Pfam" id="PF00171"/>
    </source>
</evidence>
<comment type="catalytic activity">
    <reaction evidence="17">
        <text>(2E,6E)-farnesal + NAD(+) + H2O = (2E,6E)-farnesoate + NADH + 2 H(+)</text>
        <dbReference type="Rhea" id="RHEA:24216"/>
        <dbReference type="ChEBI" id="CHEBI:15377"/>
        <dbReference type="ChEBI" id="CHEBI:15378"/>
        <dbReference type="ChEBI" id="CHEBI:15894"/>
        <dbReference type="ChEBI" id="CHEBI:57540"/>
        <dbReference type="ChEBI" id="CHEBI:57945"/>
        <dbReference type="ChEBI" id="CHEBI:83276"/>
        <dbReference type="EC" id="1.2.1.94"/>
    </reaction>
</comment>
<dbReference type="InterPro" id="IPR015590">
    <property type="entry name" value="Aldehyde_DH_dom"/>
</dbReference>
<evidence type="ECO:0000313" key="27">
    <source>
        <dbReference type="Ensembl" id="ENSZALP00000018948.1"/>
    </source>
</evidence>
<dbReference type="PANTHER" id="PTHR43570:SF9">
    <property type="entry name" value="ALDEHYDE DEHYDROGENASE FAMILY 3 MEMBER A2"/>
    <property type="match status" value="1"/>
</dbReference>